<keyword evidence="2" id="KW-1185">Reference proteome</keyword>
<evidence type="ECO:0000313" key="1">
    <source>
        <dbReference type="EMBL" id="CAD5126849.1"/>
    </source>
</evidence>
<comment type="caution">
    <text evidence="1">The sequence shown here is derived from an EMBL/GenBank/DDBJ whole genome shotgun (WGS) entry which is preliminary data.</text>
</comment>
<evidence type="ECO:0000313" key="2">
    <source>
        <dbReference type="Proteomes" id="UP000549394"/>
    </source>
</evidence>
<name>A0A7I8WF71_9ANNE</name>
<gene>
    <name evidence="1" type="ORF">DGYR_LOCUS14071</name>
</gene>
<proteinExistence type="predicted"/>
<sequence length="448" mass="51258">MCIGIWRKLDGQDYAFYKVHNLCTRSNGGLGDETVQIDNPPYVHENDVIGFDFEFGTKVPISTTNISVGVLEMYKSYEVDKYSIDLPSATIVNVTAPSVNRYFAFNFCLVKSMETDNNPLCNSGNSSIIVGHDVIDRGGSGAAFLNMYTNFGFPCKGYLSSITYYRINPTDTGEVGIWRKLENGNKYNLTYQLIYLIQIPQETAGIKTIHFNDIINVQPDDTIAFHPTQNGSQFISFQGKCLLCKSMAVRPFQNYYPLGHIIHLEEELMLRKKIFSIQFYIDIEKNHPGNISLFEISSPVSPEHVEMVGEDIRNSSIDSLYQIMSYVKMDELYKVIWGAFIKDCRTILSDSSVEERRKKFDLIIIDQYFFCRYSQAVIPGPVWWVLTFLSSLTDKMTIVDRMKNIIYNISLSFVLDNLDRILEDKKVDMEISPGEHISEIRKRCPTIP</sequence>
<accession>A0A7I8WF71</accession>
<reference evidence="1 2" key="1">
    <citation type="submission" date="2020-08" db="EMBL/GenBank/DDBJ databases">
        <authorList>
            <person name="Hejnol A."/>
        </authorList>
    </citation>
    <scope>NUCLEOTIDE SEQUENCE [LARGE SCALE GENOMIC DNA]</scope>
</reference>
<organism evidence="1 2">
    <name type="scientific">Dimorphilus gyrociliatus</name>
    <dbReference type="NCBI Taxonomy" id="2664684"/>
    <lineage>
        <taxon>Eukaryota</taxon>
        <taxon>Metazoa</taxon>
        <taxon>Spiralia</taxon>
        <taxon>Lophotrochozoa</taxon>
        <taxon>Annelida</taxon>
        <taxon>Polychaeta</taxon>
        <taxon>Polychaeta incertae sedis</taxon>
        <taxon>Dinophilidae</taxon>
        <taxon>Dimorphilus</taxon>
    </lineage>
</organism>
<dbReference type="SUPFAM" id="SSF53756">
    <property type="entry name" value="UDP-Glycosyltransferase/glycogen phosphorylase"/>
    <property type="match status" value="1"/>
</dbReference>
<dbReference type="Proteomes" id="UP000549394">
    <property type="component" value="Unassembled WGS sequence"/>
</dbReference>
<dbReference type="AlphaFoldDB" id="A0A7I8WF71"/>
<dbReference type="EMBL" id="CAJFCJ010000094">
    <property type="protein sequence ID" value="CAD5126849.1"/>
    <property type="molecule type" value="Genomic_DNA"/>
</dbReference>
<protein>
    <submittedName>
        <fullName evidence="1">DgyrCDS14879</fullName>
    </submittedName>
</protein>